<feature type="transmembrane region" description="Helical" evidence="1">
    <location>
        <begin position="102"/>
        <end position="123"/>
    </location>
</feature>
<dbReference type="Proteomes" id="UP001189429">
    <property type="component" value="Unassembled WGS sequence"/>
</dbReference>
<sequence length="292" mass="32695">MTPEGWVITADVLFMLGSLIFACAAYLNALGINRAHEGPFANFKVLRKYALMTTTCFAFGAFTFIAGTMCFIPAKYIATPTVADHGTCTVSMAAMEKLGCCFYGVGSLLYLLGACISFARALVEHKMEVEHEERAALIQQHVKEFVEKKHRKKVSEFADTSYKKRVDRLPDSIKDMAKHCVLRQRCKLQEMAEAEECAELAPLFWGQAEDDMMSAAESLEDEKDIFGTIKLILWGTPEGVEAECDRLQERGFWTLAWSGVRERVYGRPRQVVDVRPWLPSKGALAEPLTGSR</sequence>
<accession>A0ABN9WJN4</accession>
<organism evidence="3 4">
    <name type="scientific">Prorocentrum cordatum</name>
    <dbReference type="NCBI Taxonomy" id="2364126"/>
    <lineage>
        <taxon>Eukaryota</taxon>
        <taxon>Sar</taxon>
        <taxon>Alveolata</taxon>
        <taxon>Dinophyceae</taxon>
        <taxon>Prorocentrales</taxon>
        <taxon>Prorocentraceae</taxon>
        <taxon>Prorocentrum</taxon>
    </lineage>
</organism>
<evidence type="ECO:0000256" key="1">
    <source>
        <dbReference type="SAM" id="Phobius"/>
    </source>
</evidence>
<feature type="transmembrane region" description="Helical" evidence="1">
    <location>
        <begin position="49"/>
        <end position="74"/>
    </location>
</feature>
<keyword evidence="1" id="KW-0812">Transmembrane</keyword>
<evidence type="ECO:0000313" key="4">
    <source>
        <dbReference type="Proteomes" id="UP001189429"/>
    </source>
</evidence>
<keyword evidence="1" id="KW-1133">Transmembrane helix</keyword>
<reference evidence="3" key="1">
    <citation type="submission" date="2023-10" db="EMBL/GenBank/DDBJ databases">
        <authorList>
            <person name="Chen Y."/>
            <person name="Shah S."/>
            <person name="Dougan E. K."/>
            <person name="Thang M."/>
            <person name="Chan C."/>
        </authorList>
    </citation>
    <scope>NUCLEOTIDE SEQUENCE [LARGE SCALE GENOMIC DNA]</scope>
</reference>
<dbReference type="InterPro" id="IPR025424">
    <property type="entry name" value="YrhK_domain"/>
</dbReference>
<evidence type="ECO:0000259" key="2">
    <source>
        <dbReference type="Pfam" id="PF14145"/>
    </source>
</evidence>
<keyword evidence="1" id="KW-0472">Membrane</keyword>
<keyword evidence="4" id="KW-1185">Reference proteome</keyword>
<feature type="transmembrane region" description="Helical" evidence="1">
    <location>
        <begin position="6"/>
        <end position="28"/>
    </location>
</feature>
<feature type="domain" description="YrhK" evidence="2">
    <location>
        <begin position="49"/>
        <end position="120"/>
    </location>
</feature>
<comment type="caution">
    <text evidence="3">The sequence shown here is derived from an EMBL/GenBank/DDBJ whole genome shotgun (WGS) entry which is preliminary data.</text>
</comment>
<gene>
    <name evidence="3" type="ORF">PCOR1329_LOCUS67201</name>
</gene>
<dbReference type="Pfam" id="PF14145">
    <property type="entry name" value="YrhK"/>
    <property type="match status" value="1"/>
</dbReference>
<protein>
    <recommendedName>
        <fullName evidence="2">YrhK domain-containing protein</fullName>
    </recommendedName>
</protein>
<proteinExistence type="predicted"/>
<name>A0ABN9WJN4_9DINO</name>
<evidence type="ECO:0000313" key="3">
    <source>
        <dbReference type="EMBL" id="CAK0885639.1"/>
    </source>
</evidence>
<dbReference type="EMBL" id="CAUYUJ010018697">
    <property type="protein sequence ID" value="CAK0885639.1"/>
    <property type="molecule type" value="Genomic_DNA"/>
</dbReference>